<proteinExistence type="predicted"/>
<keyword evidence="2" id="KW-1185">Reference proteome</keyword>
<dbReference type="OrthoDB" id="428577at2759"/>
<dbReference type="PANTHER" id="PTHR11781:SF22">
    <property type="entry name" value="TYPE I IODOTHYRONINE DEIODINASE"/>
    <property type="match status" value="1"/>
</dbReference>
<dbReference type="AlphaFoldDB" id="A0A8J2SFZ7"/>
<evidence type="ECO:0000313" key="2">
    <source>
        <dbReference type="Proteomes" id="UP000789595"/>
    </source>
</evidence>
<comment type="caution">
    <text evidence="1">The sequence shown here is derived from an EMBL/GenBank/DDBJ whole genome shotgun (WGS) entry which is preliminary data.</text>
</comment>
<dbReference type="InterPro" id="IPR000643">
    <property type="entry name" value="Iodothyronine_deiodinase"/>
</dbReference>
<dbReference type="PANTHER" id="PTHR11781">
    <property type="entry name" value="IODOTHYRONINE DEIODINASE"/>
    <property type="match status" value="1"/>
</dbReference>
<organism evidence="1 2">
    <name type="scientific">Pelagomonas calceolata</name>
    <dbReference type="NCBI Taxonomy" id="35677"/>
    <lineage>
        <taxon>Eukaryota</taxon>
        <taxon>Sar</taxon>
        <taxon>Stramenopiles</taxon>
        <taxon>Ochrophyta</taxon>
        <taxon>Pelagophyceae</taxon>
        <taxon>Pelagomonadales</taxon>
        <taxon>Pelagomonadaceae</taxon>
        <taxon>Pelagomonas</taxon>
    </lineage>
</organism>
<protein>
    <submittedName>
        <fullName evidence="1">Uncharacterized protein</fullName>
    </submittedName>
</protein>
<dbReference type="EMBL" id="CAKKNE010000001">
    <property type="protein sequence ID" value="CAH0365297.1"/>
    <property type="molecule type" value="Genomic_DNA"/>
</dbReference>
<evidence type="ECO:0000313" key="1">
    <source>
        <dbReference type="EMBL" id="CAH0365297.1"/>
    </source>
</evidence>
<gene>
    <name evidence="1" type="ORF">PECAL_1P17300</name>
</gene>
<accession>A0A8J2SFZ7</accession>
<reference evidence="1" key="1">
    <citation type="submission" date="2021-11" db="EMBL/GenBank/DDBJ databases">
        <authorList>
            <consortium name="Genoscope - CEA"/>
            <person name="William W."/>
        </authorList>
    </citation>
    <scope>NUCLEOTIDE SEQUENCE</scope>
</reference>
<dbReference type="Gene3D" id="3.40.30.10">
    <property type="entry name" value="Glutaredoxin"/>
    <property type="match status" value="1"/>
</dbReference>
<dbReference type="GO" id="GO:0004800">
    <property type="term" value="F:thyroxine 5'-deiodinase activity"/>
    <property type="evidence" value="ECO:0007669"/>
    <property type="project" value="InterPro"/>
</dbReference>
<dbReference type="Proteomes" id="UP000789595">
    <property type="component" value="Unassembled WGS sequence"/>
</dbReference>
<dbReference type="Pfam" id="PF00837">
    <property type="entry name" value="T4_deiodinase"/>
    <property type="match status" value="1"/>
</dbReference>
<sequence length="123" mass="13658">MARSPAGAAAADWRFVYVAEAHAQDEWPLRSARFSADGQPVVVDQPKTLDARLGLARRFKADYGIESPLLVDDPADEAFERLYAPWPLRLYVVRGATLAWIAEPDGATFEPAVARLRAMFNLE</sequence>
<name>A0A8J2SFZ7_9STRA</name>